<proteinExistence type="predicted"/>
<dbReference type="GO" id="GO:0004674">
    <property type="term" value="F:protein serine/threonine kinase activity"/>
    <property type="evidence" value="ECO:0007669"/>
    <property type="project" value="UniProtKB-KW"/>
</dbReference>
<dbReference type="PROSITE" id="PS50011">
    <property type="entry name" value="PROTEIN_KINASE_DOM"/>
    <property type="match status" value="1"/>
</dbReference>
<dbReference type="FunFam" id="1.10.510.10:FF:001023">
    <property type="entry name" value="Os07g0541700 protein"/>
    <property type="match status" value="1"/>
</dbReference>
<keyword evidence="3" id="KW-0723">Serine/threonine-protein kinase</keyword>
<dbReference type="InterPro" id="IPR003591">
    <property type="entry name" value="Leu-rich_rpt_typical-subtyp"/>
</dbReference>
<dbReference type="STRING" id="4540.A0A3L6QCP8"/>
<evidence type="ECO:0000256" key="14">
    <source>
        <dbReference type="ARBA" id="ARBA00048679"/>
    </source>
</evidence>
<dbReference type="Pfam" id="PF00560">
    <property type="entry name" value="LRR_1"/>
    <property type="match status" value="2"/>
</dbReference>
<dbReference type="Gene3D" id="3.30.200.20">
    <property type="entry name" value="Phosphorylase Kinase, domain 1"/>
    <property type="match status" value="1"/>
</dbReference>
<evidence type="ECO:0000256" key="7">
    <source>
        <dbReference type="ARBA" id="ARBA00022737"/>
    </source>
</evidence>
<dbReference type="EC" id="2.7.11.1" evidence="2"/>
<evidence type="ECO:0000259" key="15">
    <source>
        <dbReference type="PROSITE" id="PS50011"/>
    </source>
</evidence>
<dbReference type="PROSITE" id="PS00108">
    <property type="entry name" value="PROTEIN_KINASE_ST"/>
    <property type="match status" value="1"/>
</dbReference>
<dbReference type="InterPro" id="IPR008271">
    <property type="entry name" value="Ser/Thr_kinase_AS"/>
</dbReference>
<keyword evidence="11" id="KW-1133">Transmembrane helix</keyword>
<accession>A0A3L6QCP8</accession>
<evidence type="ECO:0000313" key="16">
    <source>
        <dbReference type="EMBL" id="RLM78130.1"/>
    </source>
</evidence>
<dbReference type="PANTHER" id="PTHR48006">
    <property type="entry name" value="LEUCINE-RICH REPEAT-CONTAINING PROTEIN DDB_G0281931-RELATED"/>
    <property type="match status" value="1"/>
</dbReference>
<evidence type="ECO:0000256" key="9">
    <source>
        <dbReference type="ARBA" id="ARBA00022777"/>
    </source>
</evidence>
<keyword evidence="10" id="KW-0067">ATP-binding</keyword>
<dbReference type="InterPro" id="IPR032675">
    <property type="entry name" value="LRR_dom_sf"/>
</dbReference>
<dbReference type="InterPro" id="IPR001611">
    <property type="entry name" value="Leu-rich_rpt"/>
</dbReference>
<dbReference type="InterPro" id="IPR000719">
    <property type="entry name" value="Prot_kinase_dom"/>
</dbReference>
<evidence type="ECO:0000256" key="12">
    <source>
        <dbReference type="ARBA" id="ARBA00023136"/>
    </source>
</evidence>
<dbReference type="GO" id="GO:0016020">
    <property type="term" value="C:membrane"/>
    <property type="evidence" value="ECO:0007669"/>
    <property type="project" value="UniProtKB-SubCell"/>
</dbReference>
<keyword evidence="17" id="KW-1185">Reference proteome</keyword>
<evidence type="ECO:0000256" key="6">
    <source>
        <dbReference type="ARBA" id="ARBA00022692"/>
    </source>
</evidence>
<dbReference type="SUPFAM" id="SSF56112">
    <property type="entry name" value="Protein kinase-like (PK-like)"/>
    <property type="match status" value="1"/>
</dbReference>
<dbReference type="GO" id="GO:0005524">
    <property type="term" value="F:ATP binding"/>
    <property type="evidence" value="ECO:0007669"/>
    <property type="project" value="UniProtKB-KW"/>
</dbReference>
<evidence type="ECO:0000256" key="11">
    <source>
        <dbReference type="ARBA" id="ARBA00022989"/>
    </source>
</evidence>
<organism evidence="16 17">
    <name type="scientific">Panicum miliaceum</name>
    <name type="common">Proso millet</name>
    <name type="synonym">Broomcorn millet</name>
    <dbReference type="NCBI Taxonomy" id="4540"/>
    <lineage>
        <taxon>Eukaryota</taxon>
        <taxon>Viridiplantae</taxon>
        <taxon>Streptophyta</taxon>
        <taxon>Embryophyta</taxon>
        <taxon>Tracheophyta</taxon>
        <taxon>Spermatophyta</taxon>
        <taxon>Magnoliopsida</taxon>
        <taxon>Liliopsida</taxon>
        <taxon>Poales</taxon>
        <taxon>Poaceae</taxon>
        <taxon>PACMAD clade</taxon>
        <taxon>Panicoideae</taxon>
        <taxon>Panicodae</taxon>
        <taxon>Paniceae</taxon>
        <taxon>Panicinae</taxon>
        <taxon>Panicum</taxon>
        <taxon>Panicum sect. Panicum</taxon>
    </lineage>
</organism>
<keyword evidence="6" id="KW-0812">Transmembrane</keyword>
<gene>
    <name evidence="16" type="ORF">C2845_PM12G03200</name>
</gene>
<evidence type="ECO:0000256" key="13">
    <source>
        <dbReference type="ARBA" id="ARBA00047899"/>
    </source>
</evidence>
<dbReference type="SMART" id="SM00369">
    <property type="entry name" value="LRR_TYP"/>
    <property type="match status" value="3"/>
</dbReference>
<dbReference type="PANTHER" id="PTHR48006:SF95">
    <property type="entry name" value="LEUCINE-RICH REPEAT RECEPTOR PROTEIN KINASE MSP1"/>
    <property type="match status" value="1"/>
</dbReference>
<dbReference type="InterPro" id="IPR051824">
    <property type="entry name" value="LRR_Rcpt-Like_S/T_Kinase"/>
</dbReference>
<dbReference type="Gene3D" id="3.80.10.10">
    <property type="entry name" value="Ribonuclease Inhibitor"/>
    <property type="match status" value="2"/>
</dbReference>
<dbReference type="InterPro" id="IPR011009">
    <property type="entry name" value="Kinase-like_dom_sf"/>
</dbReference>
<dbReference type="Proteomes" id="UP000275267">
    <property type="component" value="Unassembled WGS sequence"/>
</dbReference>
<dbReference type="AlphaFoldDB" id="A0A3L6QCP8"/>
<dbReference type="Pfam" id="PF13855">
    <property type="entry name" value="LRR_8"/>
    <property type="match status" value="1"/>
</dbReference>
<evidence type="ECO:0000256" key="2">
    <source>
        <dbReference type="ARBA" id="ARBA00012513"/>
    </source>
</evidence>
<dbReference type="EMBL" id="PQIB02000012">
    <property type="protein sequence ID" value="RLM78130.1"/>
    <property type="molecule type" value="Genomic_DNA"/>
</dbReference>
<evidence type="ECO:0000256" key="4">
    <source>
        <dbReference type="ARBA" id="ARBA00022614"/>
    </source>
</evidence>
<comment type="caution">
    <text evidence="16">The sequence shown here is derived from an EMBL/GenBank/DDBJ whole genome shotgun (WGS) entry which is preliminary data.</text>
</comment>
<evidence type="ECO:0000256" key="1">
    <source>
        <dbReference type="ARBA" id="ARBA00004370"/>
    </source>
</evidence>
<dbReference type="SMART" id="SM00220">
    <property type="entry name" value="S_TKc"/>
    <property type="match status" value="1"/>
</dbReference>
<feature type="domain" description="Protein kinase" evidence="15">
    <location>
        <begin position="217"/>
        <end position="479"/>
    </location>
</feature>
<keyword evidence="5" id="KW-0808">Transferase</keyword>
<dbReference type="Pfam" id="PF07714">
    <property type="entry name" value="PK_Tyr_Ser-Thr"/>
    <property type="match status" value="1"/>
</dbReference>
<reference evidence="17" key="1">
    <citation type="journal article" date="2019" name="Nat. Commun.">
        <title>The genome of broomcorn millet.</title>
        <authorList>
            <person name="Zou C."/>
            <person name="Miki D."/>
            <person name="Li D."/>
            <person name="Tang Q."/>
            <person name="Xiao L."/>
            <person name="Rajput S."/>
            <person name="Deng P."/>
            <person name="Jia W."/>
            <person name="Huang R."/>
            <person name="Zhang M."/>
            <person name="Sun Y."/>
            <person name="Hu J."/>
            <person name="Fu X."/>
            <person name="Schnable P.S."/>
            <person name="Li F."/>
            <person name="Zhang H."/>
            <person name="Feng B."/>
            <person name="Zhu X."/>
            <person name="Liu R."/>
            <person name="Schnable J.C."/>
            <person name="Zhu J.-K."/>
            <person name="Zhang H."/>
        </authorList>
    </citation>
    <scope>NUCLEOTIDE SEQUENCE [LARGE SCALE GENOMIC DNA]</scope>
</reference>
<keyword evidence="4" id="KW-0433">Leucine-rich repeat</keyword>
<keyword evidence="7" id="KW-0677">Repeat</keyword>
<evidence type="ECO:0000256" key="5">
    <source>
        <dbReference type="ARBA" id="ARBA00022679"/>
    </source>
</evidence>
<dbReference type="Gene3D" id="1.10.510.10">
    <property type="entry name" value="Transferase(Phosphotransferase) domain 1"/>
    <property type="match status" value="1"/>
</dbReference>
<evidence type="ECO:0000256" key="3">
    <source>
        <dbReference type="ARBA" id="ARBA00022527"/>
    </source>
</evidence>
<comment type="catalytic activity">
    <reaction evidence="14">
        <text>L-seryl-[protein] + ATP = O-phospho-L-seryl-[protein] + ADP + H(+)</text>
        <dbReference type="Rhea" id="RHEA:17989"/>
        <dbReference type="Rhea" id="RHEA-COMP:9863"/>
        <dbReference type="Rhea" id="RHEA-COMP:11604"/>
        <dbReference type="ChEBI" id="CHEBI:15378"/>
        <dbReference type="ChEBI" id="CHEBI:29999"/>
        <dbReference type="ChEBI" id="CHEBI:30616"/>
        <dbReference type="ChEBI" id="CHEBI:83421"/>
        <dbReference type="ChEBI" id="CHEBI:456216"/>
        <dbReference type="EC" id="2.7.11.1"/>
    </reaction>
</comment>
<dbReference type="SUPFAM" id="SSF52058">
    <property type="entry name" value="L domain-like"/>
    <property type="match status" value="1"/>
</dbReference>
<keyword evidence="8" id="KW-0547">Nucleotide-binding</keyword>
<keyword evidence="9" id="KW-0418">Kinase</keyword>
<protein>
    <recommendedName>
        <fullName evidence="2">non-specific serine/threonine protein kinase</fullName>
        <ecNumber evidence="2">2.7.11.1</ecNumber>
    </recommendedName>
</protein>
<comment type="catalytic activity">
    <reaction evidence="13">
        <text>L-threonyl-[protein] + ATP = O-phospho-L-threonyl-[protein] + ADP + H(+)</text>
        <dbReference type="Rhea" id="RHEA:46608"/>
        <dbReference type="Rhea" id="RHEA-COMP:11060"/>
        <dbReference type="Rhea" id="RHEA-COMP:11605"/>
        <dbReference type="ChEBI" id="CHEBI:15378"/>
        <dbReference type="ChEBI" id="CHEBI:30013"/>
        <dbReference type="ChEBI" id="CHEBI:30616"/>
        <dbReference type="ChEBI" id="CHEBI:61977"/>
        <dbReference type="ChEBI" id="CHEBI:456216"/>
        <dbReference type="EC" id="2.7.11.1"/>
    </reaction>
</comment>
<evidence type="ECO:0000313" key="17">
    <source>
        <dbReference type="Proteomes" id="UP000275267"/>
    </source>
</evidence>
<dbReference type="OrthoDB" id="672733at2759"/>
<keyword evidence="12" id="KW-0472">Membrane</keyword>
<dbReference type="InterPro" id="IPR001245">
    <property type="entry name" value="Ser-Thr/Tyr_kinase_cat_dom"/>
</dbReference>
<comment type="subcellular location">
    <subcellularLocation>
        <location evidence="1">Membrane</location>
    </subcellularLocation>
</comment>
<evidence type="ECO:0000256" key="10">
    <source>
        <dbReference type="ARBA" id="ARBA00022840"/>
    </source>
</evidence>
<name>A0A3L6QCP8_PANMI</name>
<evidence type="ECO:0000256" key="8">
    <source>
        <dbReference type="ARBA" id="ARBA00022741"/>
    </source>
</evidence>
<sequence length="490" mass="54831">MLKVLKAGHNDLSGPLPDELFNATSLEYLSFPNNGLEGILDSEHIINLRNLVHLDLGGNRLNGKIPDSIGELKRIEGLHLNHNSMSGELPSTLGNCTNLITIDFKGNSFSRELHKVNFFNLPNLKTLDLLYNNFIGTIPESIYSCSKLVALRLSGNRLHGQLSPRISNLKHLVFLSLADNNFTNITNTLQILKNCRNLTSLLIGTNFKDIVKATNNFHQENIIGCGGCGLVYKATLPDGTKLGIKKLNDEMCPMEREFTAEVEALSMAQHENLVPLWGYGIQGDLRLLVYSYMENGSLDDWLHNRDDAASSILDWPMQLKITQGASRGLSYIHDICKPHIVHRDIKSSNILLDKEFKAYVADFGLSRLVLANKTHVTTELVGPLGYIPPEYAQGWVATLRGRRPVTALSSSKELVKWVQEMTSEGKQIEVLDPDLRGMEHDEQMLKVLEIACRCVDYNACMRPTIQEVVSCLDGIDPNLWMQNSVRIERS</sequence>